<dbReference type="Gene3D" id="2.40.70.10">
    <property type="entry name" value="Acid Proteases"/>
    <property type="match status" value="1"/>
</dbReference>
<gene>
    <name evidence="2" type="ORF">C6P46_001067</name>
</gene>
<evidence type="ECO:0000256" key="1">
    <source>
        <dbReference type="SAM" id="MobiDB-lite"/>
    </source>
</evidence>
<comment type="caution">
    <text evidence="2">The sequence shown here is derived from an EMBL/GenBank/DDBJ whole genome shotgun (WGS) entry which is preliminary data.</text>
</comment>
<organism evidence="2 3">
    <name type="scientific">Rhodotorula mucilaginosa</name>
    <name type="common">Yeast</name>
    <name type="synonym">Rhodotorula rubra</name>
    <dbReference type="NCBI Taxonomy" id="5537"/>
    <lineage>
        <taxon>Eukaryota</taxon>
        <taxon>Fungi</taxon>
        <taxon>Dikarya</taxon>
        <taxon>Basidiomycota</taxon>
        <taxon>Pucciniomycotina</taxon>
        <taxon>Microbotryomycetes</taxon>
        <taxon>Sporidiobolales</taxon>
        <taxon>Sporidiobolaceae</taxon>
        <taxon>Rhodotorula</taxon>
    </lineage>
</organism>
<proteinExistence type="predicted"/>
<feature type="compositionally biased region" description="Low complexity" evidence="1">
    <location>
        <begin position="121"/>
        <end position="133"/>
    </location>
</feature>
<dbReference type="InterPro" id="IPR021109">
    <property type="entry name" value="Peptidase_aspartic_dom_sf"/>
</dbReference>
<accession>A0A9P6VVT4</accession>
<name>A0A9P6VVT4_RHOMI</name>
<keyword evidence="3" id="KW-1185">Reference proteome</keyword>
<reference evidence="2 3" key="1">
    <citation type="submission" date="2020-11" db="EMBL/GenBank/DDBJ databases">
        <title>Kefir isolates.</title>
        <authorList>
            <person name="Marcisauskas S."/>
            <person name="Kim Y."/>
            <person name="Blasche S."/>
        </authorList>
    </citation>
    <scope>NUCLEOTIDE SEQUENCE [LARGE SCALE GENOMIC DNA]</scope>
    <source>
        <strain evidence="2 3">KR</strain>
    </source>
</reference>
<dbReference type="AlphaFoldDB" id="A0A9P6VVT4"/>
<feature type="compositionally biased region" description="Low complexity" evidence="1">
    <location>
        <begin position="160"/>
        <end position="181"/>
    </location>
</feature>
<feature type="compositionally biased region" description="Low complexity" evidence="1">
    <location>
        <begin position="91"/>
        <end position="109"/>
    </location>
</feature>
<evidence type="ECO:0000313" key="2">
    <source>
        <dbReference type="EMBL" id="KAG0655307.1"/>
    </source>
</evidence>
<feature type="region of interest" description="Disordered" evidence="1">
    <location>
        <begin position="90"/>
        <end position="199"/>
    </location>
</feature>
<evidence type="ECO:0000313" key="3">
    <source>
        <dbReference type="Proteomes" id="UP000777482"/>
    </source>
</evidence>
<dbReference type="OrthoDB" id="6600758at2759"/>
<protein>
    <submittedName>
        <fullName evidence="2">Uncharacterized protein</fullName>
    </submittedName>
</protein>
<dbReference type="EMBL" id="PUHQ01000124">
    <property type="protein sequence ID" value="KAG0655307.1"/>
    <property type="molecule type" value="Genomic_DNA"/>
</dbReference>
<sequence>MAPILSCHPGSLNAFALKLKPSDTIATIKARAARKLAIPDEGADIVLKYLWCDVFYTLDDDDDFDVFLTRHQNSPEVTLLLSSPHIPTQNPSIASVSSLPPSSAFSSSSGAGGPRADPDASSLYSSRSYLYGRGEPHDRRPGTSLHLVVPSGRHGDGAESVRSGRSGRSGRSARSAHSNGADTLGTKSRKGGSKSFDPAVPEHKIKFEEFHNQLGVRTFIGSIGPVQNVRMMMKSGHRACYMSRAFAQQNNFIPKDAAPGFYGFSGITNLGTWPITVGSKTIEQQVMLVENSYFPVILGRSFMERRGVRTDPLDPTSVVFMDTNEVIHTDLVIVKDENGVVIPIS</sequence>
<dbReference type="Proteomes" id="UP000777482">
    <property type="component" value="Unassembled WGS sequence"/>
</dbReference>